<accession>A0AAW8R2R1</accession>
<gene>
    <name evidence="5" type="primary">tusD</name>
    <name evidence="5" type="ORF">RM544_02665</name>
</gene>
<evidence type="ECO:0000256" key="2">
    <source>
        <dbReference type="ARBA" id="ARBA00007067"/>
    </source>
</evidence>
<dbReference type="Gene3D" id="3.40.1260.10">
    <property type="entry name" value="DsrEFH-like"/>
    <property type="match status" value="1"/>
</dbReference>
<reference evidence="5 6" key="1">
    <citation type="submission" date="2023-09" db="EMBL/GenBank/DDBJ databases">
        <authorList>
            <person name="Rey-Velasco X."/>
        </authorList>
    </citation>
    <scope>NUCLEOTIDE SEQUENCE [LARGE SCALE GENOMIC DNA]</scope>
    <source>
        <strain evidence="5 6">W409</strain>
    </source>
</reference>
<dbReference type="Pfam" id="PF02635">
    <property type="entry name" value="DsrE"/>
    <property type="match status" value="1"/>
</dbReference>
<evidence type="ECO:0000256" key="4">
    <source>
        <dbReference type="ARBA" id="ARBA00022679"/>
    </source>
</evidence>
<dbReference type="NCBIfam" id="TIGR03012">
    <property type="entry name" value="sulf_tusD_dsrE"/>
    <property type="match status" value="1"/>
</dbReference>
<organism evidence="5 6">
    <name type="scientific">Brumicola blandensis</name>
    <dbReference type="NCBI Taxonomy" id="3075611"/>
    <lineage>
        <taxon>Bacteria</taxon>
        <taxon>Pseudomonadati</taxon>
        <taxon>Pseudomonadota</taxon>
        <taxon>Gammaproteobacteria</taxon>
        <taxon>Alteromonadales</taxon>
        <taxon>Alteromonadaceae</taxon>
        <taxon>Brumicola</taxon>
    </lineage>
</organism>
<dbReference type="GO" id="GO:0097163">
    <property type="term" value="F:sulfur carrier activity"/>
    <property type="evidence" value="ECO:0007669"/>
    <property type="project" value="TreeGrafter"/>
</dbReference>
<dbReference type="AlphaFoldDB" id="A0AAW8R2R1"/>
<protein>
    <submittedName>
        <fullName evidence="5">Sulfurtransferase complex subunit TusD</fullName>
    </submittedName>
</protein>
<evidence type="ECO:0000313" key="5">
    <source>
        <dbReference type="EMBL" id="MDT0581428.1"/>
    </source>
</evidence>
<proteinExistence type="inferred from homology"/>
<evidence type="ECO:0000256" key="3">
    <source>
        <dbReference type="ARBA" id="ARBA00022490"/>
    </source>
</evidence>
<dbReference type="EMBL" id="JAVRIE010000001">
    <property type="protein sequence ID" value="MDT0581428.1"/>
    <property type="molecule type" value="Genomic_DNA"/>
</dbReference>
<dbReference type="PANTHER" id="PTHR34874">
    <property type="entry name" value="PROTEIN YCHN"/>
    <property type="match status" value="1"/>
</dbReference>
<comment type="subcellular location">
    <subcellularLocation>
        <location evidence="1">Cytoplasm</location>
    </subcellularLocation>
</comment>
<keyword evidence="6" id="KW-1185">Reference proteome</keyword>
<comment type="caution">
    <text evidence="5">The sequence shown here is derived from an EMBL/GenBank/DDBJ whole genome shotgun (WGS) entry which is preliminary data.</text>
</comment>
<dbReference type="RefSeq" id="WP_311360229.1">
    <property type="nucleotide sequence ID" value="NZ_JAVRIE010000001.1"/>
</dbReference>
<dbReference type="GO" id="GO:0016783">
    <property type="term" value="F:sulfurtransferase activity"/>
    <property type="evidence" value="ECO:0007669"/>
    <property type="project" value="InterPro"/>
</dbReference>
<dbReference type="InterPro" id="IPR027396">
    <property type="entry name" value="DsrEFH-like"/>
</dbReference>
<sequence length="148" mass="16047">MFQQSSLYAILLLTVRQKVDSAMTTFVIFVNTAPLNSINGRHAIKFCQAAMAAGHQIQQIFFYGDGVNHANCHALPVSGETPLLAQWIDIKRISGAALNLCITAAEKRGLVSAGNQQESVSEAFSVCGMADYFSALHQNEPTLVSIQF</sequence>
<dbReference type="InterPro" id="IPR017463">
    <property type="entry name" value="Sulphur_relay_TusD/DsrE"/>
</dbReference>
<dbReference type="GO" id="GO:0002143">
    <property type="term" value="P:tRNA wobble position uridine thiolation"/>
    <property type="evidence" value="ECO:0007669"/>
    <property type="project" value="TreeGrafter"/>
</dbReference>
<dbReference type="PANTHER" id="PTHR34874:SF3">
    <property type="entry name" value="SULFURTRANSFERASE TUSD"/>
    <property type="match status" value="1"/>
</dbReference>
<comment type="similarity">
    <text evidence="2">Belongs to the DsrE/TusD family.</text>
</comment>
<keyword evidence="4" id="KW-0808">Transferase</keyword>
<dbReference type="InterPro" id="IPR003787">
    <property type="entry name" value="Sulphur_relay_DsrE/F-like"/>
</dbReference>
<evidence type="ECO:0000313" key="6">
    <source>
        <dbReference type="Proteomes" id="UP001249020"/>
    </source>
</evidence>
<keyword evidence="3" id="KW-0963">Cytoplasm</keyword>
<dbReference type="SUPFAM" id="SSF75169">
    <property type="entry name" value="DsrEFH-like"/>
    <property type="match status" value="1"/>
</dbReference>
<dbReference type="Proteomes" id="UP001249020">
    <property type="component" value="Unassembled WGS sequence"/>
</dbReference>
<name>A0AAW8R2R1_9ALTE</name>
<dbReference type="GO" id="GO:1990228">
    <property type="term" value="C:sulfurtransferase complex"/>
    <property type="evidence" value="ECO:0007669"/>
    <property type="project" value="TreeGrafter"/>
</dbReference>
<evidence type="ECO:0000256" key="1">
    <source>
        <dbReference type="ARBA" id="ARBA00004496"/>
    </source>
</evidence>